<feature type="chain" id="PRO_5004672324" evidence="6">
    <location>
        <begin position="20"/>
        <end position="184"/>
    </location>
</feature>
<keyword evidence="9" id="KW-1185">Reference proteome</keyword>
<evidence type="ECO:0000256" key="4">
    <source>
        <dbReference type="ARBA" id="ARBA00022777"/>
    </source>
</evidence>
<evidence type="ECO:0000256" key="5">
    <source>
        <dbReference type="ARBA" id="ARBA00022840"/>
    </source>
</evidence>
<keyword evidence="1" id="KW-0723">Serine/threonine-protein kinase</keyword>
<feature type="non-terminal residue" evidence="8">
    <location>
        <position position="1"/>
    </location>
</feature>
<dbReference type="VEuPathDB" id="ToxoDB:ETH_00042895"/>
<proteinExistence type="predicted"/>
<dbReference type="InterPro" id="IPR000719">
    <property type="entry name" value="Prot_kinase_dom"/>
</dbReference>
<evidence type="ECO:0000256" key="1">
    <source>
        <dbReference type="ARBA" id="ARBA00022527"/>
    </source>
</evidence>
<dbReference type="SUPFAM" id="SSF56112">
    <property type="entry name" value="Protein kinase-like (PK-like)"/>
    <property type="match status" value="1"/>
</dbReference>
<evidence type="ECO:0000256" key="3">
    <source>
        <dbReference type="ARBA" id="ARBA00022741"/>
    </source>
</evidence>
<dbReference type="PANTHER" id="PTHR24346:SF82">
    <property type="entry name" value="KP78A-RELATED"/>
    <property type="match status" value="1"/>
</dbReference>
<evidence type="ECO:0000259" key="7">
    <source>
        <dbReference type="PROSITE" id="PS50011"/>
    </source>
</evidence>
<reference evidence="8" key="2">
    <citation type="submission" date="2013-10" db="EMBL/GenBank/DDBJ databases">
        <authorList>
            <person name="Aslett M."/>
        </authorList>
    </citation>
    <scope>NUCLEOTIDE SEQUENCE [LARGE SCALE GENOMIC DNA]</scope>
    <source>
        <strain evidence="8">Houghton</strain>
    </source>
</reference>
<dbReference type="OrthoDB" id="193931at2759"/>
<evidence type="ECO:0000313" key="8">
    <source>
        <dbReference type="EMBL" id="CDJ44890.1"/>
    </source>
</evidence>
<keyword evidence="6" id="KW-0732">Signal</keyword>
<keyword evidence="5" id="KW-0067">ATP-binding</keyword>
<dbReference type="EMBL" id="HG677781">
    <property type="protein sequence ID" value="CDJ44890.1"/>
    <property type="molecule type" value="Genomic_DNA"/>
</dbReference>
<dbReference type="InterPro" id="IPR011009">
    <property type="entry name" value="Kinase-like_dom_sf"/>
</dbReference>
<feature type="non-terminal residue" evidence="8">
    <location>
        <position position="184"/>
    </location>
</feature>
<dbReference type="Proteomes" id="UP000030747">
    <property type="component" value="Unassembled WGS sequence"/>
</dbReference>
<feature type="signal peptide" evidence="6">
    <location>
        <begin position="1"/>
        <end position="19"/>
    </location>
</feature>
<accession>U6LAV4</accession>
<reference evidence="8" key="1">
    <citation type="submission" date="2013-10" db="EMBL/GenBank/DDBJ databases">
        <title>Genomic analysis of the causative agents of coccidiosis in chickens.</title>
        <authorList>
            <person name="Reid A.J."/>
            <person name="Blake D."/>
            <person name="Billington K."/>
            <person name="Browne H."/>
            <person name="Dunn M."/>
            <person name="Hung S."/>
            <person name="Kawahara F."/>
            <person name="Miranda-Saavedra D."/>
            <person name="Mourier T."/>
            <person name="Nagra H."/>
            <person name="Otto T.D."/>
            <person name="Rawlings N."/>
            <person name="Sanchez A."/>
            <person name="Sanders M."/>
            <person name="Subramaniam C."/>
            <person name="Tay Y."/>
            <person name="Dear P."/>
            <person name="Doerig C."/>
            <person name="Gruber A."/>
            <person name="Parkinson J."/>
            <person name="Shirley M."/>
            <person name="Wan K.L."/>
            <person name="Berriman M."/>
            <person name="Tomley F."/>
            <person name="Pain A."/>
        </authorList>
    </citation>
    <scope>NUCLEOTIDE SEQUENCE [LARGE SCALE GENOMIC DNA]</scope>
    <source>
        <strain evidence="8">Houghton</strain>
    </source>
</reference>
<dbReference type="RefSeq" id="XP_013235637.1">
    <property type="nucleotide sequence ID" value="XM_013380183.1"/>
</dbReference>
<organism evidence="8 9">
    <name type="scientific">Eimeria tenella</name>
    <name type="common">Coccidian parasite</name>
    <dbReference type="NCBI Taxonomy" id="5802"/>
    <lineage>
        <taxon>Eukaryota</taxon>
        <taxon>Sar</taxon>
        <taxon>Alveolata</taxon>
        <taxon>Apicomplexa</taxon>
        <taxon>Conoidasida</taxon>
        <taxon>Coccidia</taxon>
        <taxon>Eucoccidiorida</taxon>
        <taxon>Eimeriorina</taxon>
        <taxon>Eimeriidae</taxon>
        <taxon>Eimeria</taxon>
    </lineage>
</organism>
<sequence length="184" mass="20250">VDVWSFGVILYALLCGSLPFDDEHVPNLFKKIKHGSFTLPGHLSLWSRDLLLQMLAVDPSRRIRLGAIKSHPWFQELPQYLLLLRPAAAAAATPDALVLNQMAKLGYDVSDPSVFRRGLVGFPRSREAVAYQLLSDRRRKQIALSGAVAEELPTFPFSVVQRLSLRCCGGAPSRAAAASLLSLQ</sequence>
<keyword evidence="2" id="KW-0808">Transferase</keyword>
<dbReference type="GeneID" id="25257618"/>
<dbReference type="PROSITE" id="PS50011">
    <property type="entry name" value="PROTEIN_KINASE_DOM"/>
    <property type="match status" value="1"/>
</dbReference>
<dbReference type="VEuPathDB" id="ToxoDB:ETH2_0616900"/>
<dbReference type="Pfam" id="PF00069">
    <property type="entry name" value="Pkinase"/>
    <property type="match status" value="1"/>
</dbReference>
<evidence type="ECO:0000256" key="6">
    <source>
        <dbReference type="SAM" id="SignalP"/>
    </source>
</evidence>
<dbReference type="GO" id="GO:0005524">
    <property type="term" value="F:ATP binding"/>
    <property type="evidence" value="ECO:0007669"/>
    <property type="project" value="UniProtKB-KW"/>
</dbReference>
<protein>
    <submittedName>
        <fullName evidence="8">CAM kinase, SNF1 family, putative</fullName>
    </submittedName>
</protein>
<dbReference type="PANTHER" id="PTHR24346">
    <property type="entry name" value="MAP/MICROTUBULE AFFINITY-REGULATING KINASE"/>
    <property type="match status" value="1"/>
</dbReference>
<dbReference type="GO" id="GO:0005737">
    <property type="term" value="C:cytoplasm"/>
    <property type="evidence" value="ECO:0007669"/>
    <property type="project" value="TreeGrafter"/>
</dbReference>
<name>U6LAV4_EIMTE</name>
<evidence type="ECO:0000313" key="9">
    <source>
        <dbReference type="Proteomes" id="UP000030747"/>
    </source>
</evidence>
<evidence type="ECO:0000256" key="2">
    <source>
        <dbReference type="ARBA" id="ARBA00022679"/>
    </source>
</evidence>
<dbReference type="GO" id="GO:0035556">
    <property type="term" value="P:intracellular signal transduction"/>
    <property type="evidence" value="ECO:0007669"/>
    <property type="project" value="TreeGrafter"/>
</dbReference>
<keyword evidence="4 8" id="KW-0418">Kinase</keyword>
<dbReference type="Gene3D" id="1.10.510.10">
    <property type="entry name" value="Transferase(Phosphotransferase) domain 1"/>
    <property type="match status" value="1"/>
</dbReference>
<dbReference type="AlphaFoldDB" id="U6LAV4"/>
<gene>
    <name evidence="8" type="ORF">ETH_00042895</name>
</gene>
<dbReference type="GO" id="GO:0004674">
    <property type="term" value="F:protein serine/threonine kinase activity"/>
    <property type="evidence" value="ECO:0007669"/>
    <property type="project" value="UniProtKB-KW"/>
</dbReference>
<keyword evidence="3" id="KW-0547">Nucleotide-binding</keyword>
<feature type="domain" description="Protein kinase" evidence="7">
    <location>
        <begin position="1"/>
        <end position="74"/>
    </location>
</feature>